<keyword evidence="5" id="KW-0375">Hydrogen ion transport</keyword>
<organism evidence="11 12">
    <name type="scientific">Vittaforma corneae (strain ATCC 50505)</name>
    <name type="common">Microsporidian parasite</name>
    <name type="synonym">Nosema corneum</name>
    <dbReference type="NCBI Taxonomy" id="993615"/>
    <lineage>
        <taxon>Eukaryota</taxon>
        <taxon>Fungi</taxon>
        <taxon>Fungi incertae sedis</taxon>
        <taxon>Microsporidia</taxon>
        <taxon>Nosematidae</taxon>
        <taxon>Vittaforma</taxon>
    </lineage>
</organism>
<dbReference type="OMA" id="HETDYGY"/>
<sequence>MTNYTIIEQILKDLDLNDVRESEQAYIYSVSGPVVVGCNMAGCAMYELVKVGSSRLLGEIIKIDYDRATIQVYEETSGLSVGDVIYRTKRPLCAELGPGIFENIYDGIQRPLRDISQKL</sequence>
<dbReference type="FunFam" id="2.40.30.20:FF:000002">
    <property type="entry name" value="V-type proton ATPase catalytic subunit A"/>
    <property type="match status" value="1"/>
</dbReference>
<dbReference type="InterPro" id="IPR022878">
    <property type="entry name" value="V-ATPase_asu"/>
</dbReference>
<dbReference type="GO" id="GO:0046034">
    <property type="term" value="P:ATP metabolic process"/>
    <property type="evidence" value="ECO:0007669"/>
    <property type="project" value="InterPro"/>
</dbReference>
<dbReference type="PANTHER" id="PTHR43607">
    <property type="entry name" value="V-TYPE PROTON ATPASE CATALYTIC SUBUNIT A"/>
    <property type="match status" value="1"/>
</dbReference>
<comment type="similarity">
    <text evidence="1">Belongs to the ATPase alpha/beta chains family.</text>
</comment>
<proteinExistence type="inferred from homology"/>
<dbReference type="Gene3D" id="2.40.30.20">
    <property type="match status" value="1"/>
</dbReference>
<dbReference type="Proteomes" id="UP000011082">
    <property type="component" value="Unassembled WGS sequence"/>
</dbReference>
<reference evidence="12" key="1">
    <citation type="submission" date="2011-05" db="EMBL/GenBank/DDBJ databases">
        <title>The genome sequence of Vittaforma corneae strain ATCC 50505.</title>
        <authorList>
            <consortium name="The Broad Institute Genome Sequencing Platform"/>
            <person name="Cuomo C."/>
            <person name="Didier E."/>
            <person name="Bowers L."/>
            <person name="Young S.K."/>
            <person name="Zeng Q."/>
            <person name="Gargeya S."/>
            <person name="Fitzgerald M."/>
            <person name="Haas B."/>
            <person name="Abouelleil A."/>
            <person name="Alvarado L."/>
            <person name="Arachchi H.M."/>
            <person name="Berlin A."/>
            <person name="Chapman S.B."/>
            <person name="Gearin G."/>
            <person name="Goldberg J."/>
            <person name="Griggs A."/>
            <person name="Gujja S."/>
            <person name="Hansen M."/>
            <person name="Heiman D."/>
            <person name="Howarth C."/>
            <person name="Larimer J."/>
            <person name="Lui A."/>
            <person name="MacDonald P.J.P."/>
            <person name="McCowen C."/>
            <person name="Montmayeur A."/>
            <person name="Murphy C."/>
            <person name="Neiman D."/>
            <person name="Pearson M."/>
            <person name="Priest M."/>
            <person name="Roberts A."/>
            <person name="Saif S."/>
            <person name="Shea T."/>
            <person name="Sisk P."/>
            <person name="Stolte C."/>
            <person name="Sykes S."/>
            <person name="Wortman J."/>
            <person name="Nusbaum C."/>
            <person name="Birren B."/>
        </authorList>
    </citation>
    <scope>NUCLEOTIDE SEQUENCE [LARGE SCALE GENOMIC DNA]</scope>
    <source>
        <strain evidence="12">ATCC 50505</strain>
    </source>
</reference>
<name>L2GNM8_VITCO</name>
<evidence type="ECO:0000313" key="12">
    <source>
        <dbReference type="Proteomes" id="UP000011082"/>
    </source>
</evidence>
<evidence type="ECO:0000313" key="11">
    <source>
        <dbReference type="EMBL" id="ELA41927.1"/>
    </source>
</evidence>
<protein>
    <recommendedName>
        <fullName evidence="2">V-type proton ATPase catalytic subunit A</fullName>
    </recommendedName>
</protein>
<dbReference type="InterPro" id="IPR023366">
    <property type="entry name" value="ATP_synth_asu-like_sf"/>
</dbReference>
<feature type="domain" description="ATPase F1/V1/A1 complex alpha/beta subunit N-terminal" evidence="10">
    <location>
        <begin position="27"/>
        <end position="88"/>
    </location>
</feature>
<dbReference type="SUPFAM" id="SSF50615">
    <property type="entry name" value="N-terminal domain of alpha and beta subunits of F1 ATP synthase"/>
    <property type="match status" value="1"/>
</dbReference>
<dbReference type="CDD" id="cd18119">
    <property type="entry name" value="ATP-synt_V_A-type_alpha_N"/>
    <property type="match status" value="1"/>
</dbReference>
<dbReference type="EMBL" id="JH370137">
    <property type="protein sequence ID" value="ELA41927.1"/>
    <property type="molecule type" value="Genomic_DNA"/>
</dbReference>
<evidence type="ECO:0000256" key="2">
    <source>
        <dbReference type="ARBA" id="ARBA00018860"/>
    </source>
</evidence>
<dbReference type="InterPro" id="IPR036121">
    <property type="entry name" value="ATPase_F1/V1/A1_a/bsu_N_sf"/>
</dbReference>
<gene>
    <name evidence="11" type="ORF">VICG_01111</name>
</gene>
<evidence type="ECO:0000256" key="6">
    <source>
        <dbReference type="ARBA" id="ARBA00022840"/>
    </source>
</evidence>
<dbReference type="GO" id="GO:0046961">
    <property type="term" value="F:proton-transporting ATPase activity, rotational mechanism"/>
    <property type="evidence" value="ECO:0007669"/>
    <property type="project" value="InterPro"/>
</dbReference>
<evidence type="ECO:0000256" key="5">
    <source>
        <dbReference type="ARBA" id="ARBA00022781"/>
    </source>
</evidence>
<dbReference type="InterPro" id="IPR027417">
    <property type="entry name" value="P-loop_NTPase"/>
</dbReference>
<dbReference type="Pfam" id="PF02874">
    <property type="entry name" value="ATP-synt_ab_N"/>
    <property type="match status" value="1"/>
</dbReference>
<evidence type="ECO:0000256" key="1">
    <source>
        <dbReference type="ARBA" id="ARBA00008936"/>
    </source>
</evidence>
<dbReference type="GeneID" id="19881822"/>
<accession>L2GNM8</accession>
<evidence type="ECO:0000256" key="9">
    <source>
        <dbReference type="ARBA" id="ARBA00029427"/>
    </source>
</evidence>
<evidence type="ECO:0000256" key="7">
    <source>
        <dbReference type="ARBA" id="ARBA00022967"/>
    </source>
</evidence>
<dbReference type="InParanoid" id="L2GNM8"/>
<keyword evidence="8" id="KW-0406">Ion transport</keyword>
<keyword evidence="12" id="KW-1185">Reference proteome</keyword>
<comment type="subcellular location">
    <subcellularLocation>
        <location evidence="9">Vacuole membrane</location>
        <topology evidence="9">Peripheral membrane protein</topology>
        <orientation evidence="9">Cytoplasmic side</orientation>
    </subcellularLocation>
</comment>
<evidence type="ECO:0000259" key="10">
    <source>
        <dbReference type="Pfam" id="PF02874"/>
    </source>
</evidence>
<dbReference type="InterPro" id="IPR004100">
    <property type="entry name" value="ATPase_F1/V1/A1_a/bsu_N"/>
</dbReference>
<dbReference type="STRING" id="993615.L2GNM8"/>
<dbReference type="Gene3D" id="3.40.50.300">
    <property type="entry name" value="P-loop containing nucleotide triphosphate hydrolases"/>
    <property type="match status" value="1"/>
</dbReference>
<evidence type="ECO:0000256" key="4">
    <source>
        <dbReference type="ARBA" id="ARBA00022741"/>
    </source>
</evidence>
<dbReference type="OrthoDB" id="1676488at2759"/>
<dbReference type="HOGENOM" id="CLU_2063300_0_0_1"/>
<dbReference type="RefSeq" id="XP_007604557.1">
    <property type="nucleotide sequence ID" value="XM_007604495.1"/>
</dbReference>
<keyword evidence="7" id="KW-1278">Translocase</keyword>
<evidence type="ECO:0000256" key="3">
    <source>
        <dbReference type="ARBA" id="ARBA00022448"/>
    </source>
</evidence>
<dbReference type="PANTHER" id="PTHR43607:SF1">
    <property type="entry name" value="H(+)-TRANSPORTING TWO-SECTOR ATPASE"/>
    <property type="match status" value="1"/>
</dbReference>
<dbReference type="AlphaFoldDB" id="L2GNM8"/>
<evidence type="ECO:0000256" key="8">
    <source>
        <dbReference type="ARBA" id="ARBA00023065"/>
    </source>
</evidence>
<keyword evidence="4" id="KW-0547">Nucleotide-binding</keyword>
<keyword evidence="6" id="KW-0067">ATP-binding</keyword>
<dbReference type="GO" id="GO:0005524">
    <property type="term" value="F:ATP binding"/>
    <property type="evidence" value="ECO:0007669"/>
    <property type="project" value="UniProtKB-KW"/>
</dbReference>
<keyword evidence="3" id="KW-0813">Transport</keyword>
<dbReference type="VEuPathDB" id="MicrosporidiaDB:VICG_01111"/>